<comment type="caution">
    <text evidence="1">The sequence shown here is derived from an EMBL/GenBank/DDBJ whole genome shotgun (WGS) entry which is preliminary data.</text>
</comment>
<gene>
    <name evidence="1" type="ORF">R1flu_009599</name>
</gene>
<reference evidence="1 2" key="1">
    <citation type="submission" date="2024-09" db="EMBL/GenBank/DDBJ databases">
        <title>Chromosome-scale assembly of Riccia fluitans.</title>
        <authorList>
            <person name="Paukszto L."/>
            <person name="Sawicki J."/>
            <person name="Karawczyk K."/>
            <person name="Piernik-Szablinska J."/>
            <person name="Szczecinska M."/>
            <person name="Mazdziarz M."/>
        </authorList>
    </citation>
    <scope>NUCLEOTIDE SEQUENCE [LARGE SCALE GENOMIC DNA]</scope>
    <source>
        <strain evidence="1">Rf_01</strain>
        <tissue evidence="1">Aerial parts of the thallus</tissue>
    </source>
</reference>
<sequence length="158" mass="17591">MRISGAPRVIRKQASSTNKVFNSANLHHLFSTSIRGTGALQPLQNNRTLGPQCSATADDLLNSKVGSVTTSKNLIPGVEELDKEVITIEDDDDPKSSSGYKVSSEQKAWTRYTRGDFWAKESPTWCRTDEVRVQTTRISWCANFESHTAGFFYQCSPK</sequence>
<evidence type="ECO:0000313" key="2">
    <source>
        <dbReference type="Proteomes" id="UP001605036"/>
    </source>
</evidence>
<protein>
    <submittedName>
        <fullName evidence="1">Uncharacterized protein</fullName>
    </submittedName>
</protein>
<accession>A0ABD1Z2J9</accession>
<name>A0ABD1Z2J9_9MARC</name>
<evidence type="ECO:0000313" key="1">
    <source>
        <dbReference type="EMBL" id="KAL2642012.1"/>
    </source>
</evidence>
<dbReference type="EMBL" id="JBHFFA010000002">
    <property type="protein sequence ID" value="KAL2642012.1"/>
    <property type="molecule type" value="Genomic_DNA"/>
</dbReference>
<proteinExistence type="predicted"/>
<dbReference type="Proteomes" id="UP001605036">
    <property type="component" value="Unassembled WGS sequence"/>
</dbReference>
<organism evidence="1 2">
    <name type="scientific">Riccia fluitans</name>
    <dbReference type="NCBI Taxonomy" id="41844"/>
    <lineage>
        <taxon>Eukaryota</taxon>
        <taxon>Viridiplantae</taxon>
        <taxon>Streptophyta</taxon>
        <taxon>Embryophyta</taxon>
        <taxon>Marchantiophyta</taxon>
        <taxon>Marchantiopsida</taxon>
        <taxon>Marchantiidae</taxon>
        <taxon>Marchantiales</taxon>
        <taxon>Ricciaceae</taxon>
        <taxon>Riccia</taxon>
    </lineage>
</organism>
<keyword evidence="2" id="KW-1185">Reference proteome</keyword>
<dbReference type="AlphaFoldDB" id="A0ABD1Z2J9"/>